<sequence length="195" mass="22234">MPSTLLPTPLPSSIHFSNSKQTCLGIDLRHPVFRASRKDIRPVRASTSLPPFKLFEPPRVQESLFPPDLEPADPDFYKIGYVRSVRAYGVDFLEGPNGFGVYASKDVEPLRRARMIMEIPVELMLTISQKIPWLFIPDIVPIGHPIFDIINSTDPEATFGSCMVTSYLVQMNARACFWQSRKIFGSYRMKFWPPK</sequence>
<reference evidence="3 4" key="1">
    <citation type="journal article" date="2020" name="Nat. Food">
        <title>A phased Vanilla planifolia genome enables genetic improvement of flavour and production.</title>
        <authorList>
            <person name="Hasing T."/>
            <person name="Tang H."/>
            <person name="Brym M."/>
            <person name="Khazi F."/>
            <person name="Huang T."/>
            <person name="Chambers A.H."/>
        </authorList>
    </citation>
    <scope>NUCLEOTIDE SEQUENCE [LARGE SCALE GENOMIC DNA]</scope>
    <source>
        <tissue evidence="2">Leaf</tissue>
    </source>
</reference>
<dbReference type="Proteomes" id="UP000639772">
    <property type="component" value="Unassembled WGS sequence"/>
</dbReference>
<proteinExistence type="predicted"/>
<evidence type="ECO:0000313" key="2">
    <source>
        <dbReference type="EMBL" id="KAG0487195.1"/>
    </source>
</evidence>
<organism evidence="2 4">
    <name type="scientific">Vanilla planifolia</name>
    <name type="common">Vanilla</name>
    <dbReference type="NCBI Taxonomy" id="51239"/>
    <lineage>
        <taxon>Eukaryota</taxon>
        <taxon>Viridiplantae</taxon>
        <taxon>Streptophyta</taxon>
        <taxon>Embryophyta</taxon>
        <taxon>Tracheophyta</taxon>
        <taxon>Spermatophyta</taxon>
        <taxon>Magnoliopsida</taxon>
        <taxon>Liliopsida</taxon>
        <taxon>Asparagales</taxon>
        <taxon>Orchidaceae</taxon>
        <taxon>Vanilloideae</taxon>
        <taxon>Vanilleae</taxon>
        <taxon>Vanilla</taxon>
    </lineage>
</organism>
<gene>
    <name evidence="2" type="ORF">HPP92_009290</name>
    <name evidence="1" type="ORF">HPP92_009502</name>
</gene>
<dbReference type="EMBL" id="JADCNL010000004">
    <property type="protein sequence ID" value="KAG0485423.1"/>
    <property type="molecule type" value="Genomic_DNA"/>
</dbReference>
<evidence type="ECO:0000313" key="3">
    <source>
        <dbReference type="Proteomes" id="UP000636800"/>
    </source>
</evidence>
<name>A0A835V822_VANPL</name>
<protein>
    <submittedName>
        <fullName evidence="2">Uncharacterized protein</fullName>
    </submittedName>
</protein>
<dbReference type="OrthoDB" id="341421at2759"/>
<keyword evidence="3" id="KW-1185">Reference proteome</keyword>
<evidence type="ECO:0000313" key="4">
    <source>
        <dbReference type="Proteomes" id="UP000639772"/>
    </source>
</evidence>
<dbReference type="AlphaFoldDB" id="A0A835V822"/>
<comment type="caution">
    <text evidence="2">The sequence shown here is derived from an EMBL/GenBank/DDBJ whole genome shotgun (WGS) entry which is preliminary data.</text>
</comment>
<dbReference type="Proteomes" id="UP000636800">
    <property type="component" value="Unassembled WGS sequence"/>
</dbReference>
<evidence type="ECO:0000313" key="1">
    <source>
        <dbReference type="EMBL" id="KAG0485423.1"/>
    </source>
</evidence>
<dbReference type="EMBL" id="JADCNM010000004">
    <property type="protein sequence ID" value="KAG0487195.1"/>
    <property type="molecule type" value="Genomic_DNA"/>
</dbReference>
<accession>A0A835V822</accession>